<keyword evidence="2" id="KW-1185">Reference proteome</keyword>
<name>A0ACB9MP28_9MYRT</name>
<gene>
    <name evidence="1" type="ORF">MLD38_030542</name>
</gene>
<evidence type="ECO:0000313" key="2">
    <source>
        <dbReference type="Proteomes" id="UP001057402"/>
    </source>
</evidence>
<organism evidence="1 2">
    <name type="scientific">Melastoma candidum</name>
    <dbReference type="NCBI Taxonomy" id="119954"/>
    <lineage>
        <taxon>Eukaryota</taxon>
        <taxon>Viridiplantae</taxon>
        <taxon>Streptophyta</taxon>
        <taxon>Embryophyta</taxon>
        <taxon>Tracheophyta</taxon>
        <taxon>Spermatophyta</taxon>
        <taxon>Magnoliopsida</taxon>
        <taxon>eudicotyledons</taxon>
        <taxon>Gunneridae</taxon>
        <taxon>Pentapetalae</taxon>
        <taxon>rosids</taxon>
        <taxon>malvids</taxon>
        <taxon>Myrtales</taxon>
        <taxon>Melastomataceae</taxon>
        <taxon>Melastomatoideae</taxon>
        <taxon>Melastomateae</taxon>
        <taxon>Melastoma</taxon>
    </lineage>
</organism>
<sequence>MSPPLWRAALPFPCAAIATLPLPLPLSRSRMDSILAANSRSAPRMVTTSGVGGGEGPECTRPAVSPEEWREWGSLSMKVPSMVAEIVEDLRVLEKSMDSPLCFGGIGGKLQGEFRVMEDRKHRAKYEALGDSEKKLQYFAARQVACRLLGSRNYLCQKCWLAMEDCMCSKITPCPLWQGMRFWLYMHPKDFLRQNNTGKLLWQVFGVNSATLCLFGVAEDEDVMWEAFRLAGRRRVWCLYPSKDSVGTSVQETFDPKQYIFQQKDTSMQDVEDGPLNFILIDGTWSNSAAMFRRLKEQAKSVWEGDDLLSISLSTGASAMHKLRPQPSWDRTCTAAAAVGLLSEMHHLPEFSSYNLDKNAEAVEDSLRVLLEALTNRRLRMGRSITRKARHRRDIC</sequence>
<proteinExistence type="predicted"/>
<dbReference type="EMBL" id="CM042888">
    <property type="protein sequence ID" value="KAI4325119.1"/>
    <property type="molecule type" value="Genomic_DNA"/>
</dbReference>
<evidence type="ECO:0000313" key="1">
    <source>
        <dbReference type="EMBL" id="KAI4325119.1"/>
    </source>
</evidence>
<protein>
    <submittedName>
        <fullName evidence="1">Uncharacterized protein</fullName>
    </submittedName>
</protein>
<accession>A0ACB9MP28</accession>
<reference evidence="2" key="1">
    <citation type="journal article" date="2023" name="Front. Plant Sci.">
        <title>Chromosomal-level genome assembly of Melastoma candidum provides insights into trichome evolution.</title>
        <authorList>
            <person name="Zhong Y."/>
            <person name="Wu W."/>
            <person name="Sun C."/>
            <person name="Zou P."/>
            <person name="Liu Y."/>
            <person name="Dai S."/>
            <person name="Zhou R."/>
        </authorList>
    </citation>
    <scope>NUCLEOTIDE SEQUENCE [LARGE SCALE GENOMIC DNA]</scope>
</reference>
<dbReference type="Proteomes" id="UP001057402">
    <property type="component" value="Chromosome 9"/>
</dbReference>
<comment type="caution">
    <text evidence="1">The sequence shown here is derived from an EMBL/GenBank/DDBJ whole genome shotgun (WGS) entry which is preliminary data.</text>
</comment>